<accession>S5FNQ0</accession>
<reference evidence="1" key="2">
    <citation type="journal article" date="2013" name="Aquaculture">
        <title>Development of TaqMan real-time PCR assays for monitoring Vibrio harveyi infection and a plasmid harbored by virulent strains in European abalone Haliotis tuberculata aquaculture.</title>
        <authorList>
            <person name="Schikorski D."/>
            <person name="Renault T."/>
            <person name="Paillard C."/>
            <person name="Bidault-Toffin A."/>
            <person name="Tourbiez D."/>
            <person name="Saulnier D."/>
        </authorList>
    </citation>
    <scope>NUCLEOTIDE SEQUENCE</scope>
    <source>
        <strain evidence="1">ORM4</strain>
        <plasmid evidence="1">pVCR1</plasmid>
    </source>
</reference>
<dbReference type="EMBL" id="KC306506">
    <property type="protein sequence ID" value="AGQ45484.1"/>
    <property type="molecule type" value="Genomic_DNA"/>
</dbReference>
<proteinExistence type="predicted"/>
<sequence length="64" mass="7166">MSDLGIFWSLSDWVSLFPFGLPCAVSKALRPHSSLTTLINYSFSAVLSLAATRERFYRAFASFD</sequence>
<evidence type="ECO:0000313" key="2">
    <source>
        <dbReference type="EMBL" id="AGW25580.1"/>
    </source>
</evidence>
<organism evidence="1">
    <name type="scientific">Vibrio harveyi</name>
    <name type="common">Beneckea harveyi</name>
    <dbReference type="NCBI Taxonomy" id="669"/>
    <lineage>
        <taxon>Bacteria</taxon>
        <taxon>Pseudomonadati</taxon>
        <taxon>Pseudomonadota</taxon>
        <taxon>Gammaproteobacteria</taxon>
        <taxon>Vibrionales</taxon>
        <taxon>Vibrionaceae</taxon>
        <taxon>Vibrio</taxon>
    </lineage>
</organism>
<keyword evidence="1" id="KW-0614">Plasmid</keyword>
<dbReference type="EMBL" id="KC329496">
    <property type="protein sequence ID" value="AGW25580.1"/>
    <property type="molecule type" value="Genomic_DNA"/>
</dbReference>
<protein>
    <submittedName>
        <fullName evidence="1">Uncharacterized protein</fullName>
    </submittedName>
</protein>
<geneLocation type="plasmid" evidence="1">
    <name>pVCR1</name>
</geneLocation>
<name>S5FNQ0_VIBHA</name>
<dbReference type="AlphaFoldDB" id="S5FNQ0"/>
<reference evidence="2" key="1">
    <citation type="submission" date="2012-12" db="EMBL/GenBank/DDBJ databases">
        <title>pVCR1, a Vibrio harveyi plasmid specifically found in strains pathogenic for the European abalone, Haliotis tuberculata Linnaeus, 1758.</title>
        <authorList>
            <person name="Travers M.-A."/>
            <person name="Bidault-Toffin A."/>
            <person name="Barbou A."/>
            <person name="Schikorski D."/>
            <person name="Huchette S."/>
            <person name="Paillard C."/>
            <person name="Koken M."/>
        </authorList>
    </citation>
    <scope>NUCLEOTIDE SEQUENCE</scope>
    <source>
        <strain evidence="2">Lem07014</strain>
        <plasmid evidence="2">pVCR1</plasmid>
    </source>
</reference>
<evidence type="ECO:0000313" key="1">
    <source>
        <dbReference type="EMBL" id="AGQ45484.1"/>
    </source>
</evidence>